<evidence type="ECO:0000256" key="1">
    <source>
        <dbReference type="SAM" id="MobiDB-lite"/>
    </source>
</evidence>
<proteinExistence type="predicted"/>
<evidence type="ECO:0000313" key="2">
    <source>
        <dbReference type="EMBL" id="GHA73558.1"/>
    </source>
</evidence>
<keyword evidence="3" id="KW-1185">Reference proteome</keyword>
<comment type="caution">
    <text evidence="2">The sequence shown here is derived from an EMBL/GenBank/DDBJ whole genome shotgun (WGS) entry which is preliminary data.</text>
</comment>
<feature type="region of interest" description="Disordered" evidence="1">
    <location>
        <begin position="196"/>
        <end position="218"/>
    </location>
</feature>
<dbReference type="InterPro" id="IPR013783">
    <property type="entry name" value="Ig-like_fold"/>
</dbReference>
<sequence>MLLGGGSIAAADSNGATPKWEYSPASRPAAGLETLTRANDHRPESGNNLKAAPGTKDANGVWQVNRTTPTLSNTVTDGDGDTANLTFEVYTTDANGNPKDQVKLTDPDTGKPADYGVVVSNYVTSGGTAKVTLHYGDLKTNTTYAFRTSAYDGSLYETDWSAWAKFKTRGRAVDIKLPEPNKSAPAVDLDKYQEPQVGTRNRPEVTPTAKAAGKGSETCTDHGQKITCIKVGKPSDLSARQKQDIANKLRAGSGDLVPWCNDTGVSVGKDYLKRDSACLKWATPIVFTYKVKAPDGNIYNPADAHFASAIEIKLDPVSRKFTQRFALVPMDPFIVEHGTIGMPGPFTMTPTFKCSPECTTAAPVWDGSNTWQPKGDIHAAYATFNHEWTGGAATKITSLQLDWTIAGTVNDGAGEIENDPQWLGNSIPDFDIRCDVVASATSPGCVFAAYKPTWVMNFAKTPAAVAHAWLIQSKLPNHPGSKAAGKPIKYLPASVRDSDLNRKVICPDGWAKTYGNPDTTPIDTSDTASCDEFAYAASYNSAGMPASLGGMNEVETGNDCVQTYASRIATGDWRLYDDIRTAAPTWKEVCGRSSMSNYQNTQSMQPFSGTFSSASKYRLLDEDEYWVAFPEFAHCDASQVTVSCTVPKQ</sequence>
<accession>A0ABQ3DGG6</accession>
<dbReference type="EMBL" id="BMVN01000091">
    <property type="protein sequence ID" value="GHA73558.1"/>
    <property type="molecule type" value="Genomic_DNA"/>
</dbReference>
<dbReference type="Proteomes" id="UP000653644">
    <property type="component" value="Unassembled WGS sequence"/>
</dbReference>
<dbReference type="Gene3D" id="2.60.40.10">
    <property type="entry name" value="Immunoglobulins"/>
    <property type="match status" value="1"/>
</dbReference>
<name>A0ABQ3DGG6_9ACTN</name>
<organism evidence="2 3">
    <name type="scientific">Streptomyces canarius</name>
    <dbReference type="NCBI Taxonomy" id="285453"/>
    <lineage>
        <taxon>Bacteria</taxon>
        <taxon>Bacillati</taxon>
        <taxon>Actinomycetota</taxon>
        <taxon>Actinomycetes</taxon>
        <taxon>Kitasatosporales</taxon>
        <taxon>Streptomycetaceae</taxon>
        <taxon>Streptomyces</taxon>
    </lineage>
</organism>
<feature type="region of interest" description="Disordered" evidence="1">
    <location>
        <begin position="1"/>
        <end position="61"/>
    </location>
</feature>
<protein>
    <submittedName>
        <fullName evidence="2">Uncharacterized protein</fullName>
    </submittedName>
</protein>
<gene>
    <name evidence="2" type="ORF">GCM10010345_90380</name>
</gene>
<reference evidence="3" key="1">
    <citation type="journal article" date="2019" name="Int. J. Syst. Evol. Microbiol.">
        <title>The Global Catalogue of Microorganisms (GCM) 10K type strain sequencing project: providing services to taxonomists for standard genome sequencing and annotation.</title>
        <authorList>
            <consortium name="The Broad Institute Genomics Platform"/>
            <consortium name="The Broad Institute Genome Sequencing Center for Infectious Disease"/>
            <person name="Wu L."/>
            <person name="Ma J."/>
        </authorList>
    </citation>
    <scope>NUCLEOTIDE SEQUENCE [LARGE SCALE GENOMIC DNA]</scope>
    <source>
        <strain evidence="3">JCM 4733</strain>
    </source>
</reference>
<evidence type="ECO:0000313" key="3">
    <source>
        <dbReference type="Proteomes" id="UP000653644"/>
    </source>
</evidence>